<keyword evidence="2" id="KW-0560">Oxidoreductase</keyword>
<evidence type="ECO:0000313" key="5">
    <source>
        <dbReference type="EMBL" id="PLZ93335.1"/>
    </source>
</evidence>
<dbReference type="Proteomes" id="UP000235036">
    <property type="component" value="Unassembled WGS sequence"/>
</dbReference>
<accession>A0A2N6K7M0</accession>
<gene>
    <name evidence="5" type="ORF">CEN44_03475</name>
</gene>
<evidence type="ECO:0000256" key="2">
    <source>
        <dbReference type="ARBA" id="ARBA00023002"/>
    </source>
</evidence>
<comment type="caution">
    <text evidence="5">The sequence shown here is derived from an EMBL/GenBank/DDBJ whole genome shotgun (WGS) entry which is preliminary data.</text>
</comment>
<organism evidence="5 6">
    <name type="scientific">Fischerella muscicola CCMEE 5323</name>
    <dbReference type="NCBI Taxonomy" id="2019572"/>
    <lineage>
        <taxon>Bacteria</taxon>
        <taxon>Bacillati</taxon>
        <taxon>Cyanobacteriota</taxon>
        <taxon>Cyanophyceae</taxon>
        <taxon>Nostocales</taxon>
        <taxon>Hapalosiphonaceae</taxon>
        <taxon>Fischerella</taxon>
    </lineage>
</organism>
<evidence type="ECO:0000313" key="6">
    <source>
        <dbReference type="Proteomes" id="UP000235036"/>
    </source>
</evidence>
<proteinExistence type="inferred from homology"/>
<dbReference type="AlphaFoldDB" id="A0A2N6K7M0"/>
<sequence>MLVKTLTNFVSKPREAKLNSNSLSVDEQYRRSIAIVGCGYVADYYLKTLSLHPQLRIVGVMDRISERAYKLAAYYAIPRVYSSLTELLDDEEVDIVLNLTNPSSHYCVSQACLKAGKHVYSEKPLAMQMWQAEELVKLAQHQGLYLSSAPCSLLSETAQTIWKALRENQIGTVRLVYAEMDDGLVHLMPYKKWVSESGTPWPYKDEFEVGCTLEHAGYYVTWLTAYFGPAQSVTAFSSCLIPDKQTDVPLDVKAPDFSVACIKFASGVVARLTCSIVAPHDHSLRIIGDTGILGIHDSWYYGAPVYIRRSINIRRKRLEGIWKQNYPLVKPTPYLGHKGAQRMDFCRGVADMAAAMVEKRPCRLSPEFCLHNNEIVLAIQNSLDTGSSYKLTTTFESIEPMPWAK</sequence>
<feature type="domain" description="GFO/IDH/MocA-like oxidoreductase" evidence="4">
    <location>
        <begin position="159"/>
        <end position="293"/>
    </location>
</feature>
<dbReference type="EMBL" id="NRQW01000074">
    <property type="protein sequence ID" value="PLZ93335.1"/>
    <property type="molecule type" value="Genomic_DNA"/>
</dbReference>
<dbReference type="Gene3D" id="3.40.50.720">
    <property type="entry name" value="NAD(P)-binding Rossmann-like Domain"/>
    <property type="match status" value="1"/>
</dbReference>
<dbReference type="PANTHER" id="PTHR22604">
    <property type="entry name" value="OXIDOREDUCTASES"/>
    <property type="match status" value="1"/>
</dbReference>
<dbReference type="InterPro" id="IPR036291">
    <property type="entry name" value="NAD(P)-bd_dom_sf"/>
</dbReference>
<evidence type="ECO:0000256" key="1">
    <source>
        <dbReference type="ARBA" id="ARBA00010928"/>
    </source>
</evidence>
<dbReference type="SUPFAM" id="SSF55347">
    <property type="entry name" value="Glyceraldehyde-3-phosphate dehydrogenase-like, C-terminal domain"/>
    <property type="match status" value="1"/>
</dbReference>
<dbReference type="PANTHER" id="PTHR22604:SF105">
    <property type="entry name" value="TRANS-1,2-DIHYDROBENZENE-1,2-DIOL DEHYDROGENASE"/>
    <property type="match status" value="1"/>
</dbReference>
<keyword evidence="6" id="KW-1185">Reference proteome</keyword>
<protein>
    <submittedName>
        <fullName evidence="5">Gfo/Idh/MocA family oxidoreductase</fullName>
    </submittedName>
</protein>
<dbReference type="RefSeq" id="WP_016865617.1">
    <property type="nucleotide sequence ID" value="NZ_CAWNVR010000747.1"/>
</dbReference>
<name>A0A2N6K7M0_FISMU</name>
<feature type="domain" description="Gfo/Idh/MocA-like oxidoreductase N-terminal" evidence="3">
    <location>
        <begin position="32"/>
        <end position="147"/>
    </location>
</feature>
<dbReference type="GO" id="GO:0016491">
    <property type="term" value="F:oxidoreductase activity"/>
    <property type="evidence" value="ECO:0007669"/>
    <property type="project" value="UniProtKB-KW"/>
</dbReference>
<evidence type="ECO:0000259" key="4">
    <source>
        <dbReference type="Pfam" id="PF22725"/>
    </source>
</evidence>
<dbReference type="InterPro" id="IPR050984">
    <property type="entry name" value="Gfo/Idh/MocA_domain"/>
</dbReference>
<dbReference type="Pfam" id="PF01408">
    <property type="entry name" value="GFO_IDH_MocA"/>
    <property type="match status" value="1"/>
</dbReference>
<dbReference type="InterPro" id="IPR055170">
    <property type="entry name" value="GFO_IDH_MocA-like_dom"/>
</dbReference>
<dbReference type="GO" id="GO:0000166">
    <property type="term" value="F:nucleotide binding"/>
    <property type="evidence" value="ECO:0007669"/>
    <property type="project" value="InterPro"/>
</dbReference>
<dbReference type="InterPro" id="IPR000683">
    <property type="entry name" value="Gfo/Idh/MocA-like_OxRdtase_N"/>
</dbReference>
<dbReference type="SUPFAM" id="SSF51735">
    <property type="entry name" value="NAD(P)-binding Rossmann-fold domains"/>
    <property type="match status" value="1"/>
</dbReference>
<evidence type="ECO:0000259" key="3">
    <source>
        <dbReference type="Pfam" id="PF01408"/>
    </source>
</evidence>
<reference evidence="5 6" key="1">
    <citation type="submission" date="2017-08" db="EMBL/GenBank/DDBJ databases">
        <title>Genomes of Fischerella (Mastigocladus) sp. strains.</title>
        <authorList>
            <person name="Miller S.R."/>
        </authorList>
    </citation>
    <scope>NUCLEOTIDE SEQUENCE [LARGE SCALE GENOMIC DNA]</scope>
    <source>
        <strain evidence="5 6">CCMEE 5323</strain>
    </source>
</reference>
<dbReference type="Pfam" id="PF22725">
    <property type="entry name" value="GFO_IDH_MocA_C3"/>
    <property type="match status" value="1"/>
</dbReference>
<comment type="similarity">
    <text evidence="1">Belongs to the Gfo/Idh/MocA family.</text>
</comment>
<dbReference type="Gene3D" id="3.30.360.10">
    <property type="entry name" value="Dihydrodipicolinate Reductase, domain 2"/>
    <property type="match status" value="1"/>
</dbReference>